<dbReference type="GO" id="GO:0032012">
    <property type="term" value="P:regulation of ARF protein signal transduction"/>
    <property type="evidence" value="ECO:0007669"/>
    <property type="project" value="InterPro"/>
</dbReference>
<dbReference type="PROSITE" id="PS50190">
    <property type="entry name" value="SEC7"/>
    <property type="match status" value="1"/>
</dbReference>
<feature type="compositionally biased region" description="Basic and acidic residues" evidence="1">
    <location>
        <begin position="455"/>
        <end position="476"/>
    </location>
</feature>
<dbReference type="SMART" id="SM00222">
    <property type="entry name" value="Sec7"/>
    <property type="match status" value="1"/>
</dbReference>
<dbReference type="GO" id="GO:0005085">
    <property type="term" value="F:guanyl-nucleotide exchange factor activity"/>
    <property type="evidence" value="ECO:0007669"/>
    <property type="project" value="InterPro"/>
</dbReference>
<dbReference type="Pfam" id="PF01369">
    <property type="entry name" value="Sec7"/>
    <property type="match status" value="1"/>
</dbReference>
<feature type="compositionally biased region" description="Basic and acidic residues" evidence="1">
    <location>
        <begin position="221"/>
        <end position="241"/>
    </location>
</feature>
<feature type="domain" description="SEC7" evidence="2">
    <location>
        <begin position="670"/>
        <end position="871"/>
    </location>
</feature>
<evidence type="ECO:0000256" key="1">
    <source>
        <dbReference type="SAM" id="MobiDB-lite"/>
    </source>
</evidence>
<feature type="region of interest" description="Disordered" evidence="1">
    <location>
        <begin position="221"/>
        <end position="291"/>
    </location>
</feature>
<feature type="compositionally biased region" description="Low complexity" evidence="1">
    <location>
        <begin position="45"/>
        <end position="58"/>
    </location>
</feature>
<accession>A0AAF0EU40</accession>
<protein>
    <recommendedName>
        <fullName evidence="2">SEC7 domain-containing protein</fullName>
    </recommendedName>
</protein>
<feature type="region of interest" description="Disordered" evidence="1">
    <location>
        <begin position="24"/>
        <end position="97"/>
    </location>
</feature>
<sequence>MDDNPSKISAPPRETRTNAIAMLRRAASNREISRTPTQPPPAPPRSAARPAPSRAVTPQEPSALERKAATRPESPAVHPASNTPPHAALTLDRPRLPTLDQLRRRILQERATTGLSRSASTGAASQVARAYAMQKLLGATNPVPEADLLSVVRGVNAARAHDMEVAEDPSSEKRHSRTLEVADQALYVSNAQAHSPDIGADKATRKRATLMRSVSARDVARLHMMRRLERRREGERTDEKNTTLAKRTAEGGALGLTLSDAGSTSASPALPTSQAAGYSDDSGSASFDEPQAVATSPGVAGVAAAGAMDHVAFANSLNIQQPAPFVSDTFAAQPVRSPLTPYIHVPPVQQEYPKQYALSVPDSPALHEQPCTPTLSVNPAPDPAPSYVAKAPTTRQKPLPRLPSATLTVPETGSSFPSPTLMQSDFDAARVNTPISSEACATDAASYYRSLRSSRSREEAREDYSQESHAREESRGARIFGSLRRKTSKKGLAHEVRSHSRSQSVWETMRSRSRHGAQASDVSGMQRVIVTLLGDRSGLAGTAIRHIELPITAATLVRWNRSLSEPFRDVLSYFPAEISHRLALEPPRRLQRATPVLLAVDDAYVKLRFAFVFDDVLLLLKTLPVGDSSTDAAGHVMKRLASVPDLHEQFIPVDVVDLQRAEIHGLPPVEPPVDGDMRRCMQPFVSQFAAMPHEALDAAAANTRGVRLPRPTLVAHLIYATPSLDRDTVAKVLFDPTQRAILEAYVATFRFSGLPVIAALRLVLLDARFPLDMSTFEVLLLAFAAHWLRENRGSQTGTGFSLELVTDLTFAIMALNDALHSGEPFSTPSLFSRRNSLMTPEVFVANFRENDPGHVVSDQKLYELYYSIQKYPLMCARRHGIRARTIYIDRATLPLSLVPGVASGPISVSLDTPDAELRLELYGDDLHFDPPVLSFASSPTAVFRVTSTGPGTRRMSFVRLGFSAPIYTGDQSRIAPLPGSRAPACWVPLMRDVPLTLSTRPTRPSLSLVHHTLRQGSLRYTLNLPDAAAMTSLVALLLDNQQRHAATLERMPARERVARTLAVRVLQTALLGETALEDTGEHGAGRHGHATVARLASAMPATTGLELVRIARENSLLYSILLDSD</sequence>
<keyword evidence="4" id="KW-1185">Reference proteome</keyword>
<feature type="compositionally biased region" description="Polar residues" evidence="1">
    <location>
        <begin position="405"/>
        <end position="421"/>
    </location>
</feature>
<dbReference type="AlphaFoldDB" id="A0AAF0EU40"/>
<feature type="region of interest" description="Disordered" evidence="1">
    <location>
        <begin position="449"/>
        <end position="506"/>
    </location>
</feature>
<feature type="compositionally biased region" description="Polar residues" evidence="1">
    <location>
        <begin position="260"/>
        <end position="272"/>
    </location>
</feature>
<dbReference type="EMBL" id="CP119878">
    <property type="protein sequence ID" value="WFD35060.1"/>
    <property type="molecule type" value="Genomic_DNA"/>
</dbReference>
<proteinExistence type="predicted"/>
<dbReference type="InterPro" id="IPR000904">
    <property type="entry name" value="Sec7_dom"/>
</dbReference>
<evidence type="ECO:0000259" key="2">
    <source>
        <dbReference type="PROSITE" id="PS50190"/>
    </source>
</evidence>
<name>A0AAF0EU40_9BASI</name>
<organism evidence="3 4">
    <name type="scientific">Malassezia cuniculi</name>
    <dbReference type="NCBI Taxonomy" id="948313"/>
    <lineage>
        <taxon>Eukaryota</taxon>
        <taxon>Fungi</taxon>
        <taxon>Dikarya</taxon>
        <taxon>Basidiomycota</taxon>
        <taxon>Ustilaginomycotina</taxon>
        <taxon>Malasseziomycetes</taxon>
        <taxon>Malasseziales</taxon>
        <taxon>Malasseziaceae</taxon>
        <taxon>Malassezia</taxon>
    </lineage>
</organism>
<dbReference type="SUPFAM" id="SSF48425">
    <property type="entry name" value="Sec7 domain"/>
    <property type="match status" value="1"/>
</dbReference>
<dbReference type="Proteomes" id="UP001219933">
    <property type="component" value="Chromosome 2"/>
</dbReference>
<feature type="compositionally biased region" description="Low complexity" evidence="1">
    <location>
        <begin position="273"/>
        <end position="291"/>
    </location>
</feature>
<dbReference type="Gene3D" id="1.10.1000.11">
    <property type="entry name" value="Arf Nucleotide-binding Site Opener,domain 2"/>
    <property type="match status" value="1"/>
</dbReference>
<gene>
    <name evidence="3" type="ORF">MCUN1_001908</name>
</gene>
<feature type="region of interest" description="Disordered" evidence="1">
    <location>
        <begin position="389"/>
        <end position="421"/>
    </location>
</feature>
<reference evidence="3" key="1">
    <citation type="submission" date="2023-03" db="EMBL/GenBank/DDBJ databases">
        <title>Mating type loci evolution in Malassezia.</title>
        <authorList>
            <person name="Coelho M.A."/>
        </authorList>
    </citation>
    <scope>NUCLEOTIDE SEQUENCE</scope>
    <source>
        <strain evidence="3">CBS 11721</strain>
    </source>
</reference>
<dbReference type="PANTHER" id="PTHR10663">
    <property type="entry name" value="GUANYL-NUCLEOTIDE EXCHANGE FACTOR"/>
    <property type="match status" value="1"/>
</dbReference>
<dbReference type="InterPro" id="IPR035999">
    <property type="entry name" value="Sec7_dom_sf"/>
</dbReference>
<dbReference type="InterPro" id="IPR023394">
    <property type="entry name" value="Sec7_C_sf"/>
</dbReference>
<evidence type="ECO:0000313" key="4">
    <source>
        <dbReference type="Proteomes" id="UP001219933"/>
    </source>
</evidence>
<evidence type="ECO:0000313" key="3">
    <source>
        <dbReference type="EMBL" id="WFD35060.1"/>
    </source>
</evidence>